<dbReference type="InterPro" id="IPR019734">
    <property type="entry name" value="TPR_rpt"/>
</dbReference>
<reference evidence="3 4" key="1">
    <citation type="submission" date="2014-03" db="EMBL/GenBank/DDBJ databases">
        <title>Bradyrhizobium valentinum sp. nov., isolated from effective nodules of Lupinus mariae-josephae, a lupine endemic of basic-lime soils in Eastern Spain.</title>
        <authorList>
            <person name="Duran D."/>
            <person name="Rey L."/>
            <person name="Navarro A."/>
            <person name="Busquets A."/>
            <person name="Imperial J."/>
            <person name="Ruiz-Argueso T."/>
        </authorList>
    </citation>
    <scope>NUCLEOTIDE SEQUENCE [LARGE SCALE GENOMIC DNA]</scope>
    <source>
        <strain evidence="3 4">LmjM3</strain>
    </source>
</reference>
<feature type="compositionally biased region" description="Basic and acidic residues" evidence="1">
    <location>
        <begin position="890"/>
        <end position="902"/>
    </location>
</feature>
<dbReference type="Pfam" id="PF12770">
    <property type="entry name" value="CHAT"/>
    <property type="match status" value="1"/>
</dbReference>
<gene>
    <name evidence="3" type="ORF">CP49_15715</name>
</gene>
<feature type="domain" description="CHAT" evidence="2">
    <location>
        <begin position="784"/>
        <end position="1138"/>
    </location>
</feature>
<dbReference type="EMBL" id="LLXX01000120">
    <property type="protein sequence ID" value="KRR04982.1"/>
    <property type="molecule type" value="Genomic_DNA"/>
</dbReference>
<comment type="caution">
    <text evidence="3">The sequence shown here is derived from an EMBL/GenBank/DDBJ whole genome shotgun (WGS) entry which is preliminary data.</text>
</comment>
<dbReference type="Proteomes" id="UP000051913">
    <property type="component" value="Unassembled WGS sequence"/>
</dbReference>
<dbReference type="SUPFAM" id="SSF48452">
    <property type="entry name" value="TPR-like"/>
    <property type="match status" value="3"/>
</dbReference>
<dbReference type="OrthoDB" id="9787760at2"/>
<dbReference type="SMART" id="SM00028">
    <property type="entry name" value="TPR"/>
    <property type="match status" value="4"/>
</dbReference>
<keyword evidence="4" id="KW-1185">Reference proteome</keyword>
<dbReference type="AlphaFoldDB" id="A0A0R3LZG1"/>
<proteinExistence type="predicted"/>
<evidence type="ECO:0000313" key="3">
    <source>
        <dbReference type="EMBL" id="KRR04982.1"/>
    </source>
</evidence>
<evidence type="ECO:0000259" key="2">
    <source>
        <dbReference type="Pfam" id="PF12770"/>
    </source>
</evidence>
<dbReference type="InterPro" id="IPR011990">
    <property type="entry name" value="TPR-like_helical_dom_sf"/>
</dbReference>
<feature type="region of interest" description="Disordered" evidence="1">
    <location>
        <begin position="890"/>
        <end position="927"/>
    </location>
</feature>
<organism evidence="3 4">
    <name type="scientific">Bradyrhizobium valentinum</name>
    <dbReference type="NCBI Taxonomy" id="1518501"/>
    <lineage>
        <taxon>Bacteria</taxon>
        <taxon>Pseudomonadati</taxon>
        <taxon>Pseudomonadota</taxon>
        <taxon>Alphaproteobacteria</taxon>
        <taxon>Hyphomicrobiales</taxon>
        <taxon>Nitrobacteraceae</taxon>
        <taxon>Bradyrhizobium</taxon>
    </lineage>
</organism>
<dbReference type="STRING" id="1518501.CQ10_12595"/>
<evidence type="ECO:0000313" key="4">
    <source>
        <dbReference type="Proteomes" id="UP000051913"/>
    </source>
</evidence>
<sequence>MSSHSNSLLLRFKRADFLAIQAATSRCAIVTAVLAVTASVAHALSVESALESCRMSVGRPIVQACMRASGGAGNIEACREKARPQVRACVMAALDKANGRANVAVAIPTEAAPKVAPGSALPAGFVAPPRTITDITAILDSEKADLKTIEELKAEADAKPTGKESREDLAQFYFDRGNARAQLGRLADSIADANKAIEVGRGAVSALLMGRLISLAAQQYSAAGDPKKAFELYQRLLRETSNQKGARGFVYGANRAIAGFLIQMGDIAQADAYLRRSQPQIQEFRTSGHPGKREAYNNYGQNWEAEIELGRAMLFEARGQFREAEASFKLGELRRRAGIKGLLGSEHPPSESSLVLAVDFTVLSQARVKARQGRLAEAEVDARRALLSQLKNQGKYSPVTPRFIGGLADILVGQGRYVEAEQLARVSLEISRTVGVAEDSVNNVQQLSQLGGILNLQRKGRDAIAVYAQIDKAIANWEPARRQTFELNGGRISSLYASGQLEAGIAAAEQLVKKQISRVGENHFDTASARGTLAIGLMRAERDQDAIREFRATIPILMASSRENADDDNTTAVAARSQRLQGIVEAYLNMLAQEKNASGDVGAETFSLADAIRGRSVQQALAASSARAAAKDPALAELVRKEQDLGKQVNAQLGTLTNVLSLPSHERDEKGVQAINASINALRADRTKARQEISRRFPVYADLISPKPPSVEQIRATLADGEAMLSFYFGQTSSFVWAVPKNGPVAFAAIKATSGDIESKVRKLREALEPQAAMISDIPPFDLKLAHELYSLLLQPVESGWRPAKNLIVVTNGALGLLPLSLLPTAPAEIRSDDGPLFASYKDVPWLARTHAVTTVPSAAALRTLRQLPPGKPGRGELIAFGDPYFSKEQEAEADNADKVRVADASGNTTRGGPLKRRNSPKLDGVDSAELAMLPRLPDTSDELKSIALALQADPSKVLNLGKQASEQAVKTMDLSGFKVLAFATHGLVPGELNGLSQPALALSSPTVTGGEGDGLLTMEEILGLKLDADWVVLSACNTGAGAGAGAEAASGLGRAFFYAGTRALLVTNWSVHSQSARELVTDLFRRQAQDPKLTRGEALRLAMMALVDGSGYAGADGKAEFAYAHPLFWAPYTIIGDGGVR</sequence>
<evidence type="ECO:0000256" key="1">
    <source>
        <dbReference type="SAM" id="MobiDB-lite"/>
    </source>
</evidence>
<dbReference type="Gene3D" id="1.25.40.10">
    <property type="entry name" value="Tetratricopeptide repeat domain"/>
    <property type="match status" value="2"/>
</dbReference>
<accession>A0A0R3LZG1</accession>
<protein>
    <recommendedName>
        <fullName evidence="2">CHAT domain-containing protein</fullName>
    </recommendedName>
</protein>
<dbReference type="InterPro" id="IPR024983">
    <property type="entry name" value="CHAT_dom"/>
</dbReference>
<name>A0A0R3LZG1_9BRAD</name>